<dbReference type="InterPro" id="IPR056884">
    <property type="entry name" value="NPHP3-like_N"/>
</dbReference>
<proteinExistence type="predicted"/>
<keyword evidence="2" id="KW-0472">Membrane</keyword>
<sequence length="874" mass="96990">MAESIALAASVIAIIQLADRVISLTKYCLGSIQDCPSDIRAILVEISSLKAVLESLSFLLDGNSGPEPRLIQQLAGEDGPIEDCRRSIEALERLLPSDIRRARGKRQKVLTAAEHLAWPLRETSARKLMDNISCYKASIVFAVTYDSTRDIRDIQKNLRRVKETLTRAQRDEICNWLETTNPSSNHNNAWELHEPHTGLWMRRASEWQDWLSGKRKFLWVHGIPGAGKTILASFLVEECQAACNKGKALNAGQEKPVVCISYYCYFARNQDEAVPFLRWLAGQLCRQVELIPAELDQLFQLNHVPRLSQLLTAIQVLLEEFTAVSVIIDAVDESQPREDLLKIIRDLATDNRFDKIRLLATSREYYDIELCFSEISLPISMKNPAVEDDIRLYKLKKLWRRELKESLAKWLVTVSFAASIYIVLWAYSSKDAMVSKKKREFNVVVTGLSIGLGLSTASSLKGMVRELRWWLLSLREYSSKEIELISKSEHLSCLIQLGWVSRDLIVRSFVLFWLSINLAAQIAVATIGLTYNVDPADKMAVTTPGMVYIPDMSVIQPVSYAPDKTPALGALRYTANKHGLYADTLTFGVMADVPRPGTIDSSQDASMYCEDGAPRCSYVFYESAPVDVPGVASPDLRVATDRSVASETTCTSQRVIRGGDGWNMTITLDDGPKTEIDLPTLNGPNQTLFMTDSNQNLTTRWSIVTAFEASTTDPWYYKCNVSIGAVTNAVVREHNVSALVATMASSGIALQGYGAAFTFTNDSKSQDQFQSYPVESWYGLPQAGNATTMASLLSQFAIGVVASLARYNGPVEAPGLTPLETITLKIFDWKYVHLNLGLIAGLQLLLGGATVWIASSARAQHSPRDAYPTPKEAP</sequence>
<protein>
    <submittedName>
        <fullName evidence="4">Toxin biosynthesis protein</fullName>
    </submittedName>
</protein>
<dbReference type="InterPro" id="IPR027417">
    <property type="entry name" value="P-loop_NTPase"/>
</dbReference>
<dbReference type="PANTHER" id="PTHR10039:SF16">
    <property type="entry name" value="GPI INOSITOL-DEACYLASE"/>
    <property type="match status" value="1"/>
</dbReference>
<keyword evidence="5" id="KW-1185">Reference proteome</keyword>
<keyword evidence="2" id="KW-0812">Transmembrane</keyword>
<dbReference type="SUPFAM" id="SSF52540">
    <property type="entry name" value="P-loop containing nucleoside triphosphate hydrolases"/>
    <property type="match status" value="1"/>
</dbReference>
<evidence type="ECO:0000259" key="3">
    <source>
        <dbReference type="Pfam" id="PF24883"/>
    </source>
</evidence>
<keyword evidence="2" id="KW-1133">Transmembrane helix</keyword>
<dbReference type="PANTHER" id="PTHR10039">
    <property type="entry name" value="AMELOGENIN"/>
    <property type="match status" value="1"/>
</dbReference>
<dbReference type="AlphaFoldDB" id="A0AB34G1J3"/>
<evidence type="ECO:0000256" key="2">
    <source>
        <dbReference type="SAM" id="Phobius"/>
    </source>
</evidence>
<evidence type="ECO:0000313" key="5">
    <source>
        <dbReference type="Proteomes" id="UP001163105"/>
    </source>
</evidence>
<dbReference type="EMBL" id="JAQHRD010000002">
    <property type="protein sequence ID" value="KAJ6445009.1"/>
    <property type="molecule type" value="Genomic_DNA"/>
</dbReference>
<organism evidence="4 5">
    <name type="scientific">Purpureocillium lavendulum</name>
    <dbReference type="NCBI Taxonomy" id="1247861"/>
    <lineage>
        <taxon>Eukaryota</taxon>
        <taxon>Fungi</taxon>
        <taxon>Dikarya</taxon>
        <taxon>Ascomycota</taxon>
        <taxon>Pezizomycotina</taxon>
        <taxon>Sordariomycetes</taxon>
        <taxon>Hypocreomycetidae</taxon>
        <taxon>Hypocreales</taxon>
        <taxon>Ophiocordycipitaceae</taxon>
        <taxon>Purpureocillium</taxon>
    </lineage>
</organism>
<feature type="transmembrane region" description="Helical" evidence="2">
    <location>
        <begin position="410"/>
        <end position="429"/>
    </location>
</feature>
<dbReference type="Proteomes" id="UP001163105">
    <property type="component" value="Unassembled WGS sequence"/>
</dbReference>
<dbReference type="Gene3D" id="3.40.50.300">
    <property type="entry name" value="P-loop containing nucleotide triphosphate hydrolases"/>
    <property type="match status" value="1"/>
</dbReference>
<keyword evidence="1" id="KW-0677">Repeat</keyword>
<feature type="transmembrane region" description="Helical" evidence="2">
    <location>
        <begin position="510"/>
        <end position="531"/>
    </location>
</feature>
<dbReference type="Pfam" id="PF24883">
    <property type="entry name" value="NPHP3_N"/>
    <property type="match status" value="1"/>
</dbReference>
<feature type="transmembrane region" description="Helical" evidence="2">
    <location>
        <begin position="441"/>
        <end position="460"/>
    </location>
</feature>
<feature type="domain" description="Nephrocystin 3-like N-terminal" evidence="3">
    <location>
        <begin position="197"/>
        <end position="363"/>
    </location>
</feature>
<evidence type="ECO:0000256" key="1">
    <source>
        <dbReference type="ARBA" id="ARBA00022737"/>
    </source>
</evidence>
<accession>A0AB34G1J3</accession>
<comment type="caution">
    <text evidence="4">The sequence shown here is derived from an EMBL/GenBank/DDBJ whole genome shotgun (WGS) entry which is preliminary data.</text>
</comment>
<reference evidence="4" key="1">
    <citation type="submission" date="2023-01" db="EMBL/GenBank/DDBJ databases">
        <title>The growth and conidiation of Purpureocillium lavendulum are regulated by nitrogen source and histone H3K14 acetylation.</title>
        <authorList>
            <person name="Tang P."/>
            <person name="Han J."/>
            <person name="Zhang C."/>
            <person name="Tang P."/>
            <person name="Qi F."/>
            <person name="Zhang K."/>
            <person name="Liang L."/>
        </authorList>
    </citation>
    <scope>NUCLEOTIDE SEQUENCE</scope>
    <source>
        <strain evidence="4">YMF1.00683</strain>
    </source>
</reference>
<name>A0AB34G1J3_9HYPO</name>
<gene>
    <name evidence="4" type="ORF">O9K51_03411</name>
</gene>
<feature type="transmembrane region" description="Helical" evidence="2">
    <location>
        <begin position="834"/>
        <end position="854"/>
    </location>
</feature>
<evidence type="ECO:0000313" key="4">
    <source>
        <dbReference type="EMBL" id="KAJ6445009.1"/>
    </source>
</evidence>